<accession>A0A1E7K3N1</accession>
<dbReference type="PATRIC" id="fig|943816.4.peg.1955"/>
<dbReference type="EMBL" id="LJGV01000022">
    <property type="protein sequence ID" value="OEU98519.1"/>
    <property type="molecule type" value="Genomic_DNA"/>
</dbReference>
<evidence type="ECO:0000313" key="2">
    <source>
        <dbReference type="EMBL" id="OEU98519.1"/>
    </source>
</evidence>
<dbReference type="Gene3D" id="2.50.20.20">
    <property type="match status" value="1"/>
</dbReference>
<evidence type="ECO:0000256" key="1">
    <source>
        <dbReference type="SAM" id="MobiDB-lite"/>
    </source>
</evidence>
<evidence type="ECO:0008006" key="4">
    <source>
        <dbReference type="Google" id="ProtNLM"/>
    </source>
</evidence>
<protein>
    <recommendedName>
        <fullName evidence="4">Lipoprotein</fullName>
    </recommendedName>
</protein>
<sequence length="291" mass="30565">MNGSSRTTRGAVLGSAGLLVGVALLSGCGSSDEGGSKDSDKTGSSDSAEAQSPAEVVQATNKKTTGAETAKIAMTVTTSGGQAKGKKVAGDGVIDLQDGTSKLTLNQGPDRIEQRVVDQVLYQKLPKKAADQLPDGKTWMKVDLGELRTQGGGNKGLNDPAGSFAYTKSLSEKDVEKLGTEKVGSTETTHYRVHLDLAEMTKGDAAEQQKLREQLGDDVPMELWIDGKGMTRRQEIELRVQPSGAEGGEKQKVKTVVELSDFGTEVEVQPPPSGKTADMTDQVAKGAKQSS</sequence>
<dbReference type="RefSeq" id="WP_027760952.1">
    <property type="nucleotide sequence ID" value="NZ_LJGV01000022.1"/>
</dbReference>
<dbReference type="Proteomes" id="UP000175829">
    <property type="component" value="Unassembled WGS sequence"/>
</dbReference>
<organism evidence="2 3">
    <name type="scientific">Streptomyces qinglanensis</name>
    <dbReference type="NCBI Taxonomy" id="943816"/>
    <lineage>
        <taxon>Bacteria</taxon>
        <taxon>Bacillati</taxon>
        <taxon>Actinomycetota</taxon>
        <taxon>Actinomycetes</taxon>
        <taxon>Kitasatosporales</taxon>
        <taxon>Streptomycetaceae</taxon>
        <taxon>Streptomyces</taxon>
    </lineage>
</organism>
<gene>
    <name evidence="2" type="ORF">AN217_12630</name>
</gene>
<evidence type="ECO:0000313" key="3">
    <source>
        <dbReference type="Proteomes" id="UP000175829"/>
    </source>
</evidence>
<feature type="region of interest" description="Disordered" evidence="1">
    <location>
        <begin position="262"/>
        <end position="291"/>
    </location>
</feature>
<feature type="region of interest" description="Disordered" evidence="1">
    <location>
        <begin position="29"/>
        <end position="69"/>
    </location>
</feature>
<feature type="compositionally biased region" description="Polar residues" evidence="1">
    <location>
        <begin position="58"/>
        <end position="67"/>
    </location>
</feature>
<proteinExistence type="predicted"/>
<dbReference type="AlphaFoldDB" id="A0A1E7K3N1"/>
<dbReference type="SUPFAM" id="SSF89392">
    <property type="entry name" value="Prokaryotic lipoproteins and lipoprotein localization factors"/>
    <property type="match status" value="1"/>
</dbReference>
<comment type="caution">
    <text evidence="2">The sequence shown here is derived from an EMBL/GenBank/DDBJ whole genome shotgun (WGS) entry which is preliminary data.</text>
</comment>
<feature type="compositionally biased region" description="Basic and acidic residues" evidence="1">
    <location>
        <begin position="34"/>
        <end position="43"/>
    </location>
</feature>
<dbReference type="PROSITE" id="PS51257">
    <property type="entry name" value="PROKAR_LIPOPROTEIN"/>
    <property type="match status" value="1"/>
</dbReference>
<name>A0A1E7K3N1_9ACTN</name>
<dbReference type="InterPro" id="IPR029046">
    <property type="entry name" value="LolA/LolB/LppX"/>
</dbReference>
<reference evidence="2 3" key="1">
    <citation type="journal article" date="2016" name="Front. Microbiol.">
        <title>Comparative Genomics Analysis of Streptomyces Species Reveals Their Adaptation to the Marine Environment and Their Diversity at the Genomic Level.</title>
        <authorList>
            <person name="Tian X."/>
            <person name="Zhang Z."/>
            <person name="Yang T."/>
            <person name="Chen M."/>
            <person name="Li J."/>
            <person name="Chen F."/>
            <person name="Yang J."/>
            <person name="Li W."/>
            <person name="Zhang B."/>
            <person name="Zhang Z."/>
            <person name="Wu J."/>
            <person name="Zhang C."/>
            <person name="Long L."/>
            <person name="Xiao J."/>
        </authorList>
    </citation>
    <scope>NUCLEOTIDE SEQUENCE [LARGE SCALE GENOMIC DNA]</scope>
    <source>
        <strain evidence="2 3">SCSIO M10379</strain>
    </source>
</reference>